<dbReference type="HOGENOM" id="CLU_007795_2_0_3"/>
<name>A0A0F6RN27_MICAE</name>
<dbReference type="InterPro" id="IPR009537">
    <property type="entry name" value="DUF1156"/>
</dbReference>
<keyword evidence="2" id="KW-0489">Methyltransferase</keyword>
<dbReference type="InterPro" id="IPR029063">
    <property type="entry name" value="SAM-dependent_MTases_sf"/>
</dbReference>
<proteinExistence type="predicted"/>
<dbReference type="SUPFAM" id="SSF53335">
    <property type="entry name" value="S-adenosyl-L-methionine-dependent methyltransferases"/>
    <property type="match status" value="1"/>
</dbReference>
<evidence type="ECO:0000313" key="2">
    <source>
        <dbReference type="EMBL" id="AKE66075.1"/>
    </source>
</evidence>
<dbReference type="AlphaFoldDB" id="A0A0F6RN27"/>
<feature type="domain" description="DUF1156" evidence="1">
    <location>
        <begin position="34"/>
        <end position="106"/>
    </location>
</feature>
<keyword evidence="2" id="KW-0808">Transferase</keyword>
<dbReference type="Gene3D" id="3.40.50.150">
    <property type="entry name" value="Vaccinia Virus protein VP39"/>
    <property type="match status" value="1"/>
</dbReference>
<dbReference type="Proteomes" id="UP000034103">
    <property type="component" value="Chromosome"/>
</dbReference>
<dbReference type="EMBL" id="CP011304">
    <property type="protein sequence ID" value="AKE66075.1"/>
    <property type="molecule type" value="Genomic_DNA"/>
</dbReference>
<dbReference type="PATRIC" id="fig|1641812.3.peg.3874"/>
<dbReference type="Pfam" id="PF06634">
    <property type="entry name" value="DUF1156"/>
    <property type="match status" value="1"/>
</dbReference>
<dbReference type="REBASE" id="110107">
    <property type="entry name" value="M.Mae2549ORF3743P"/>
</dbReference>
<evidence type="ECO:0000313" key="3">
    <source>
        <dbReference type="Proteomes" id="UP000034103"/>
    </source>
</evidence>
<reference evidence="2 3" key="1">
    <citation type="journal article" date="2015" name="Genome Announc.">
        <title>Complete Genome Sequence of Microcystis aeruginosa NIES-2549, a Bloom-Forming Cyanobacterium from Lake Kasumigaura, Japan.</title>
        <authorList>
            <person name="Yamaguchi H."/>
            <person name="Suzuki S."/>
            <person name="Tanabe Y."/>
            <person name="Osana Y."/>
            <person name="Shimura Y."/>
            <person name="Ishida K."/>
            <person name="Kawachi M."/>
        </authorList>
    </citation>
    <scope>NUCLEOTIDE SEQUENCE [LARGE SCALE GENOMIC DNA]</scope>
    <source>
        <strain evidence="2 3">NIES-2549</strain>
    </source>
</reference>
<accession>A0A0F6RN27</accession>
<dbReference type="GO" id="GO:0008168">
    <property type="term" value="F:methyltransferase activity"/>
    <property type="evidence" value="ECO:0007669"/>
    <property type="project" value="UniProtKB-KW"/>
</dbReference>
<dbReference type="GO" id="GO:0032259">
    <property type="term" value="P:methylation"/>
    <property type="evidence" value="ECO:0007669"/>
    <property type="project" value="UniProtKB-KW"/>
</dbReference>
<sequence length="1020" mass="113616">MSFVPLWFLNLRVLCAFVVLLSPMTYRKKLIEVALPLEAINVESAYEKKPGIGSHPRGVHLWWARRPLATCRAVLWASLVDDPSSWPDKFPTEEEQNRERQRLFDILGRIHIETDKKGNTKQVVKGLVSWKEINKPTSNVLDAAQREIARCLAWERGEEPPTKPDAIRDYIAKYAPSAYDPFCGGGSIPLEAQRLGLQAHGSDLNPVAVLITKALIEIPPKFKDKPPVNPDSRQKQKISSWEGAQGLAADVRYYGQWMRDEAFKRIGYLYPMVETNHKGTKDTKVIAWLWARTVKCPNPACGCQMPLVRSFQLSTKKGKEAWVEPFVGDVNTEGDFNHKGTEDTKGDDFGVSGVPPKIRFEVKTGKGTAPESPKTGRGATFRCLACGQPVNDKHIKAEGMAGRMDAQLMAIVAEGKGGRIYLSPNSEHEAIAKSAKPTWYPDAQISDDRRSMFTPLYGLTHFHHLFTPRQLVALTTFSDLVSEAREKIKADAVAAGIPDDDLPLNDGGIGATAYADAVATYLAFVIDRCADFNCSVTRWASSNEKIMNLFARQAIPMVWDYSEANILEKVVGGFETCNEYVSDCIAILPTTITSKGEVNQKDASQNNCDLSLCPVISTDPPYYDNISYADLSDFFYVWLRRSLNSIYPNLFSTLLVPKAPELVATPYRFGGDKKKAQSFFEEGLGKAFGRMNAMAHSDYPLTVYYAFKQSETKDSDDDAGNTFVSSTGWETMLEGLIKSDFSIGGTWPMRSEQNERMVATGTNALASSIVLVCRPRPADAPKASRRQFLNELKRDLPQALKLLQQGNIAPVDLAQASIGPGMAIYSKYAAILESNGSSMGVRTALQLINQILDEFLTEQEGEFDSDTRWALTWFEQYQFNEGLYGNAETLSKAKNTSIQGMVEAGILEAKAGKVRLLKREDLKTDWKPEKDERTPIWEITQHLIHTLDKNGETGAAELLAKLGNRADLAKELAYRLYSLCDRKGWTQEAIAYNSLVTSWPEITRLANEYKPSPEQLSFSL</sequence>
<gene>
    <name evidence="2" type="ORF">MYAER_3743</name>
</gene>
<protein>
    <submittedName>
        <fullName evidence="2">Adenine-specific DNA methylase containing a Zn-ribbon</fullName>
    </submittedName>
</protein>
<evidence type="ECO:0000259" key="1">
    <source>
        <dbReference type="Pfam" id="PF06634"/>
    </source>
</evidence>
<organism evidence="2 3">
    <name type="scientific">Microcystis aeruginosa NIES-2549</name>
    <dbReference type="NCBI Taxonomy" id="1641812"/>
    <lineage>
        <taxon>Bacteria</taxon>
        <taxon>Bacillati</taxon>
        <taxon>Cyanobacteriota</taxon>
        <taxon>Cyanophyceae</taxon>
        <taxon>Oscillatoriophycideae</taxon>
        <taxon>Chroococcales</taxon>
        <taxon>Microcystaceae</taxon>
        <taxon>Microcystis</taxon>
    </lineage>
</organism>